<feature type="transmembrane region" description="Helical" evidence="1">
    <location>
        <begin position="101"/>
        <end position="121"/>
    </location>
</feature>
<keyword evidence="1" id="KW-0812">Transmembrane</keyword>
<protein>
    <submittedName>
        <fullName evidence="2">Uncharacterized protein</fullName>
    </submittedName>
</protein>
<accession>A0ABP8J1Y0</accession>
<comment type="caution">
    <text evidence="2">The sequence shown here is derived from an EMBL/GenBank/DDBJ whole genome shotgun (WGS) entry which is preliminary data.</text>
</comment>
<organism evidence="2 3">
    <name type="scientific">Hymenobacter koreensis</name>
    <dbReference type="NCBI Taxonomy" id="1084523"/>
    <lineage>
        <taxon>Bacteria</taxon>
        <taxon>Pseudomonadati</taxon>
        <taxon>Bacteroidota</taxon>
        <taxon>Cytophagia</taxon>
        <taxon>Cytophagales</taxon>
        <taxon>Hymenobacteraceae</taxon>
        <taxon>Hymenobacter</taxon>
    </lineage>
</organism>
<evidence type="ECO:0000313" key="3">
    <source>
        <dbReference type="Proteomes" id="UP001500454"/>
    </source>
</evidence>
<feature type="transmembrane region" description="Helical" evidence="1">
    <location>
        <begin position="64"/>
        <end position="81"/>
    </location>
</feature>
<feature type="transmembrane region" description="Helical" evidence="1">
    <location>
        <begin position="127"/>
        <end position="149"/>
    </location>
</feature>
<name>A0ABP8J1Y0_9BACT</name>
<proteinExistence type="predicted"/>
<gene>
    <name evidence="2" type="ORF">GCM10023186_24810</name>
</gene>
<evidence type="ECO:0000313" key="2">
    <source>
        <dbReference type="EMBL" id="GAA4383552.1"/>
    </source>
</evidence>
<dbReference type="Proteomes" id="UP001500454">
    <property type="component" value="Unassembled WGS sequence"/>
</dbReference>
<reference evidence="3" key="1">
    <citation type="journal article" date="2019" name="Int. J. Syst. Evol. Microbiol.">
        <title>The Global Catalogue of Microorganisms (GCM) 10K type strain sequencing project: providing services to taxonomists for standard genome sequencing and annotation.</title>
        <authorList>
            <consortium name="The Broad Institute Genomics Platform"/>
            <consortium name="The Broad Institute Genome Sequencing Center for Infectious Disease"/>
            <person name="Wu L."/>
            <person name="Ma J."/>
        </authorList>
    </citation>
    <scope>NUCLEOTIDE SEQUENCE [LARGE SCALE GENOMIC DNA]</scope>
    <source>
        <strain evidence="3">JCM 17924</strain>
    </source>
</reference>
<keyword evidence="1" id="KW-0472">Membrane</keyword>
<keyword evidence="3" id="KW-1185">Reference proteome</keyword>
<sequence length="158" mass="18043">MKTRYLFPHRFKKVGWVLFVVSVVMGLLTYHQVLELRDQKLSFIALLGMENSSSDFDATTKTNAFLPSIFGALMIVGALLAACSKEKHEDEFIAKLRLESLLWATYTHYVLLALAILFVYDMPFLNVMIYGMFTTLLLFLVRFNMVLYLSGQASTHAE</sequence>
<dbReference type="RefSeq" id="WP_345224631.1">
    <property type="nucleotide sequence ID" value="NZ_BAABHA010000007.1"/>
</dbReference>
<feature type="transmembrane region" description="Helical" evidence="1">
    <location>
        <begin position="14"/>
        <end position="33"/>
    </location>
</feature>
<dbReference type="EMBL" id="BAABHA010000007">
    <property type="protein sequence ID" value="GAA4383552.1"/>
    <property type="molecule type" value="Genomic_DNA"/>
</dbReference>
<evidence type="ECO:0000256" key="1">
    <source>
        <dbReference type="SAM" id="Phobius"/>
    </source>
</evidence>
<keyword evidence="1" id="KW-1133">Transmembrane helix</keyword>